<keyword evidence="2" id="KW-0812">Transmembrane</keyword>
<comment type="caution">
    <text evidence="3">The sequence shown here is derived from an EMBL/GenBank/DDBJ whole genome shotgun (WGS) entry which is preliminary data.</text>
</comment>
<feature type="transmembrane region" description="Helical" evidence="2">
    <location>
        <begin position="209"/>
        <end position="226"/>
    </location>
</feature>
<evidence type="ECO:0000256" key="2">
    <source>
        <dbReference type="SAM" id="Phobius"/>
    </source>
</evidence>
<evidence type="ECO:0000256" key="1">
    <source>
        <dbReference type="SAM" id="MobiDB-lite"/>
    </source>
</evidence>
<dbReference type="OrthoDB" id="3038990at2759"/>
<dbReference type="AlphaFoldDB" id="A0A8H6X4Q1"/>
<dbReference type="Proteomes" id="UP000623467">
    <property type="component" value="Unassembled WGS sequence"/>
</dbReference>
<sequence>MLAQLMANTTELPNPSTPLAFLRPALANEFETERYVYAATLGAYVWDIGRNLGNDYELLFKHRVRFPTIVYFLSRAFTLGYILPSFIFIVAPVENCNALAVGLDICLVLSKTITALLFLIRVTAVWHPSKIAYAVFSILFLAVPSANITSPLGVRAAHIGPTKQCIITAVGHIEVAAIMPLVNDTAIFLAINYRILAHMTALLQSGQRFYLISLVTHLAGVAILELSHLTPFYRAILGIPGIALTNVMACLVFRRIKLGLISADGTLNLPTINFPSDFHATGNPRSFSLHPHRTEPTTAESKSNTTSPLDLSVQREIDRFEDGAEASHEVSKPTDLASFLV</sequence>
<evidence type="ECO:0000313" key="4">
    <source>
        <dbReference type="Proteomes" id="UP000623467"/>
    </source>
</evidence>
<gene>
    <name evidence="3" type="ORF">MSAN_02381200</name>
</gene>
<reference evidence="3" key="1">
    <citation type="submission" date="2020-05" db="EMBL/GenBank/DDBJ databases">
        <title>Mycena genomes resolve the evolution of fungal bioluminescence.</title>
        <authorList>
            <person name="Tsai I.J."/>
        </authorList>
    </citation>
    <scope>NUCLEOTIDE SEQUENCE</scope>
    <source>
        <strain evidence="3">160909Yilan</strain>
    </source>
</reference>
<keyword evidence="2" id="KW-1133">Transmembrane helix</keyword>
<name>A0A8H6X4Q1_9AGAR</name>
<feature type="compositionally biased region" description="Polar residues" evidence="1">
    <location>
        <begin position="296"/>
        <end position="308"/>
    </location>
</feature>
<feature type="transmembrane region" description="Helical" evidence="2">
    <location>
        <begin position="131"/>
        <end position="154"/>
    </location>
</feature>
<keyword evidence="4" id="KW-1185">Reference proteome</keyword>
<dbReference type="EMBL" id="JACAZH010000049">
    <property type="protein sequence ID" value="KAF7334199.1"/>
    <property type="molecule type" value="Genomic_DNA"/>
</dbReference>
<accession>A0A8H6X4Q1</accession>
<feature type="transmembrane region" description="Helical" evidence="2">
    <location>
        <begin position="232"/>
        <end position="253"/>
    </location>
</feature>
<keyword evidence="2" id="KW-0472">Membrane</keyword>
<organism evidence="3 4">
    <name type="scientific">Mycena sanguinolenta</name>
    <dbReference type="NCBI Taxonomy" id="230812"/>
    <lineage>
        <taxon>Eukaryota</taxon>
        <taxon>Fungi</taxon>
        <taxon>Dikarya</taxon>
        <taxon>Basidiomycota</taxon>
        <taxon>Agaricomycotina</taxon>
        <taxon>Agaricomycetes</taxon>
        <taxon>Agaricomycetidae</taxon>
        <taxon>Agaricales</taxon>
        <taxon>Marasmiineae</taxon>
        <taxon>Mycenaceae</taxon>
        <taxon>Mycena</taxon>
    </lineage>
</organism>
<evidence type="ECO:0000313" key="3">
    <source>
        <dbReference type="EMBL" id="KAF7334199.1"/>
    </source>
</evidence>
<feature type="region of interest" description="Disordered" evidence="1">
    <location>
        <begin position="285"/>
        <end position="308"/>
    </location>
</feature>
<proteinExistence type="predicted"/>
<feature type="transmembrane region" description="Helical" evidence="2">
    <location>
        <begin position="97"/>
        <end position="119"/>
    </location>
</feature>
<protein>
    <submittedName>
        <fullName evidence="3">Uncharacterized protein</fullName>
    </submittedName>
</protein>
<feature type="transmembrane region" description="Helical" evidence="2">
    <location>
        <begin position="166"/>
        <end position="189"/>
    </location>
</feature>
<feature type="transmembrane region" description="Helical" evidence="2">
    <location>
        <begin position="69"/>
        <end position="91"/>
    </location>
</feature>